<keyword evidence="3" id="KW-1185">Reference proteome</keyword>
<dbReference type="SUPFAM" id="SSF53474">
    <property type="entry name" value="alpha/beta-Hydrolases"/>
    <property type="match status" value="1"/>
</dbReference>
<dbReference type="Proteomes" id="UP000053617">
    <property type="component" value="Unassembled WGS sequence"/>
</dbReference>
<dbReference type="InterPro" id="IPR022742">
    <property type="entry name" value="Hydrolase_4"/>
</dbReference>
<evidence type="ECO:0000313" key="2">
    <source>
        <dbReference type="EMBL" id="KIW99568.1"/>
    </source>
</evidence>
<evidence type="ECO:0000313" key="3">
    <source>
        <dbReference type="Proteomes" id="UP000053617"/>
    </source>
</evidence>
<proteinExistence type="predicted"/>
<dbReference type="STRING" id="1442369.A0A0D2I1H4"/>
<accession>A0A0D2I1H4</accession>
<dbReference type="RefSeq" id="XP_013266705.1">
    <property type="nucleotide sequence ID" value="XM_013411251.1"/>
</dbReference>
<evidence type="ECO:0000259" key="1">
    <source>
        <dbReference type="Pfam" id="PF12146"/>
    </source>
</evidence>
<dbReference type="Gene3D" id="3.40.50.1820">
    <property type="entry name" value="alpha/beta hydrolase"/>
    <property type="match status" value="1"/>
</dbReference>
<name>A0A0D2I1H4_9EURO</name>
<protein>
    <recommendedName>
        <fullName evidence="1">Serine aminopeptidase S33 domain-containing protein</fullName>
    </recommendedName>
</protein>
<gene>
    <name evidence="2" type="ORF">Z518_11307</name>
</gene>
<dbReference type="Pfam" id="PF12146">
    <property type="entry name" value="Hydrolase_4"/>
    <property type="match status" value="1"/>
</dbReference>
<dbReference type="VEuPathDB" id="FungiDB:Z518_11307"/>
<sequence>MLSHYIADFSEHYLAGPLAERGYGLLGWNTRYAGAEDRFILEDVYEDLAMGTQWIRREIGPVKIVFIGNSGGGSLMAAFQAQAEKNPSLIGADAFVFLNAHPGRADVMANWIDPSVIDELDPVKTDSSLDMYNPKNGPPYSPEFVKRYRAAQLARSQRITVWAKQELKRLNEAGIPDRVFPVYRTMADLRFMDPSIDPSDRPCPSCYAGPDPPASNRGISMVARSCTLRTWLSMWSMEDSPSRFERTGPAFTIPTLVLQGTADVGVHPSDARQIFDLVGSKDKQIHLIKGAPHFFEDGPESLNHAVDLIDRWVKEKV</sequence>
<organism evidence="2 3">
    <name type="scientific">Rhinocladiella mackenziei CBS 650.93</name>
    <dbReference type="NCBI Taxonomy" id="1442369"/>
    <lineage>
        <taxon>Eukaryota</taxon>
        <taxon>Fungi</taxon>
        <taxon>Dikarya</taxon>
        <taxon>Ascomycota</taxon>
        <taxon>Pezizomycotina</taxon>
        <taxon>Eurotiomycetes</taxon>
        <taxon>Chaetothyriomycetidae</taxon>
        <taxon>Chaetothyriales</taxon>
        <taxon>Herpotrichiellaceae</taxon>
        <taxon>Rhinocladiella</taxon>
    </lineage>
</organism>
<dbReference type="GeneID" id="25299378"/>
<dbReference type="HOGENOM" id="CLU_059005_0_0_1"/>
<dbReference type="EMBL" id="KN847486">
    <property type="protein sequence ID" value="KIW99568.1"/>
    <property type="molecule type" value="Genomic_DNA"/>
</dbReference>
<dbReference type="AlphaFoldDB" id="A0A0D2I1H4"/>
<feature type="domain" description="Serine aminopeptidase S33" evidence="1">
    <location>
        <begin position="236"/>
        <end position="293"/>
    </location>
</feature>
<dbReference type="OrthoDB" id="5176563at2759"/>
<dbReference type="InterPro" id="IPR029058">
    <property type="entry name" value="AB_hydrolase_fold"/>
</dbReference>
<reference evidence="2 3" key="1">
    <citation type="submission" date="2015-01" db="EMBL/GenBank/DDBJ databases">
        <title>The Genome Sequence of Rhinocladiella mackenzie CBS 650.93.</title>
        <authorList>
            <consortium name="The Broad Institute Genomics Platform"/>
            <person name="Cuomo C."/>
            <person name="de Hoog S."/>
            <person name="Gorbushina A."/>
            <person name="Stielow B."/>
            <person name="Teixiera M."/>
            <person name="Abouelleil A."/>
            <person name="Chapman S.B."/>
            <person name="Priest M."/>
            <person name="Young S.K."/>
            <person name="Wortman J."/>
            <person name="Nusbaum C."/>
            <person name="Birren B."/>
        </authorList>
    </citation>
    <scope>NUCLEOTIDE SEQUENCE [LARGE SCALE GENOMIC DNA]</scope>
    <source>
        <strain evidence="2 3">CBS 650.93</strain>
    </source>
</reference>